<comment type="caution">
    <text evidence="1">The sequence shown here is derived from an EMBL/GenBank/DDBJ whole genome shotgun (WGS) entry which is preliminary data.</text>
</comment>
<dbReference type="EMBL" id="JAGHQM010000047">
    <property type="protein sequence ID" value="KAH0565958.1"/>
    <property type="molecule type" value="Genomic_DNA"/>
</dbReference>
<sequence length="154" mass="17699">MLARLQCKRQIFFDLIHEIVDAHRHRILCCHCALKNPSGLLPIDEWNVVEYMLRKFVEVRGKVLQPLPEELNAIGILEVFEQRANYEKHPEEYALASPHNLRGMEVAEAVGAAKVAEMELKVLLPLRRAVVDLEVVVRRVHGGARASTFYYFIL</sequence>
<name>A0A9P8LIJ7_9PEZI</name>
<organism evidence="1 2">
    <name type="scientific">Trichoglossum hirsutum</name>
    <dbReference type="NCBI Taxonomy" id="265104"/>
    <lineage>
        <taxon>Eukaryota</taxon>
        <taxon>Fungi</taxon>
        <taxon>Dikarya</taxon>
        <taxon>Ascomycota</taxon>
        <taxon>Pezizomycotina</taxon>
        <taxon>Geoglossomycetes</taxon>
        <taxon>Geoglossales</taxon>
        <taxon>Geoglossaceae</taxon>
        <taxon>Trichoglossum</taxon>
    </lineage>
</organism>
<accession>A0A9P8LIJ7</accession>
<keyword evidence="2" id="KW-1185">Reference proteome</keyword>
<protein>
    <submittedName>
        <fullName evidence="1">Uncharacterized protein</fullName>
    </submittedName>
</protein>
<proteinExistence type="predicted"/>
<dbReference type="Proteomes" id="UP000750711">
    <property type="component" value="Unassembled WGS sequence"/>
</dbReference>
<evidence type="ECO:0000313" key="1">
    <source>
        <dbReference type="EMBL" id="KAH0565958.1"/>
    </source>
</evidence>
<gene>
    <name evidence="1" type="ORF">GP486_000650</name>
</gene>
<evidence type="ECO:0000313" key="2">
    <source>
        <dbReference type="Proteomes" id="UP000750711"/>
    </source>
</evidence>
<reference evidence="1" key="1">
    <citation type="submission" date="2021-03" db="EMBL/GenBank/DDBJ databases">
        <title>Comparative genomics and phylogenomic investigation of the class Geoglossomycetes provide insights into ecological specialization and systematics.</title>
        <authorList>
            <person name="Melie T."/>
            <person name="Pirro S."/>
            <person name="Miller A.N."/>
            <person name="Quandt A."/>
        </authorList>
    </citation>
    <scope>NUCLEOTIDE SEQUENCE</scope>
    <source>
        <strain evidence="1">CAQ_001_2017</strain>
    </source>
</reference>
<dbReference type="AlphaFoldDB" id="A0A9P8LIJ7"/>